<sequence length="197" mass="21092">MTPAVVVIDVQNDFCHPRGVFAGAGLVVDDLDGLVANINTLVARAREQDVPVVWVTMEWADDAEVGLLASRSPFLATAGLRAGTWGCEPVDGLDVRPADRFVRKTRFSSFHRTGLEATLTELGADTLVVAGVRTDFCVESTVRDAFFRDYRAVVVRDAVAGYFPDLHENSLRVMGTVFARIAGTASEALPLPVGGAG</sequence>
<dbReference type="SUPFAM" id="SSF52499">
    <property type="entry name" value="Isochorismatase-like hydrolases"/>
    <property type="match status" value="1"/>
</dbReference>
<reference evidence="3 4" key="1">
    <citation type="submission" date="2019-10" db="EMBL/GenBank/DDBJ databases">
        <title>Streptomyces smaragdinus sp. nov. and Streptomyces fabii sp. nov., isolated from the gut of fungus growing-termite Macrotermes natalensis.</title>
        <authorList>
            <person name="Schwitalla J."/>
            <person name="Benndorf R."/>
            <person name="Martin K."/>
            <person name="De Beer W."/>
            <person name="Kaster A.-K."/>
            <person name="Vollmers J."/>
            <person name="Poulsen M."/>
            <person name="Beemelmanns C."/>
        </authorList>
    </citation>
    <scope>NUCLEOTIDE SEQUENCE [LARGE SCALE GENOMIC DNA]</scope>
    <source>
        <strain evidence="3 4">RB5</strain>
    </source>
</reference>
<dbReference type="PANTHER" id="PTHR43540:SF6">
    <property type="entry name" value="ISOCHORISMATASE-LIKE DOMAIN-CONTAINING PROTEIN"/>
    <property type="match status" value="1"/>
</dbReference>
<dbReference type="InterPro" id="IPR000868">
    <property type="entry name" value="Isochorismatase-like_dom"/>
</dbReference>
<proteinExistence type="predicted"/>
<name>A0A7K0CEI2_9ACTN</name>
<comment type="caution">
    <text evidence="3">The sequence shown here is derived from an EMBL/GenBank/DDBJ whole genome shotgun (WGS) entry which is preliminary data.</text>
</comment>
<dbReference type="EMBL" id="WEGJ01000004">
    <property type="protein sequence ID" value="MQY11753.1"/>
    <property type="molecule type" value="Genomic_DNA"/>
</dbReference>
<accession>A0A7K0CEI2</accession>
<evidence type="ECO:0000313" key="3">
    <source>
        <dbReference type="EMBL" id="MQY11753.1"/>
    </source>
</evidence>
<gene>
    <name evidence="3" type="primary">rutB_1</name>
    <name evidence="3" type="ORF">SRB5_18720</name>
</gene>
<organism evidence="3 4">
    <name type="scientific">Streptomyces smaragdinus</name>
    <dbReference type="NCBI Taxonomy" id="2585196"/>
    <lineage>
        <taxon>Bacteria</taxon>
        <taxon>Bacillati</taxon>
        <taxon>Actinomycetota</taxon>
        <taxon>Actinomycetes</taxon>
        <taxon>Kitasatosporales</taxon>
        <taxon>Streptomycetaceae</taxon>
        <taxon>Streptomyces</taxon>
    </lineage>
</organism>
<keyword evidence="1 3" id="KW-0378">Hydrolase</keyword>
<protein>
    <submittedName>
        <fullName evidence="3">Peroxyureidoacrylate/ureidoacrylate amidohydrolase RutB</fullName>
        <ecNumber evidence="3">3.5.1.110</ecNumber>
    </submittedName>
</protein>
<dbReference type="AlphaFoldDB" id="A0A7K0CEI2"/>
<dbReference type="Pfam" id="PF00857">
    <property type="entry name" value="Isochorismatase"/>
    <property type="match status" value="1"/>
</dbReference>
<evidence type="ECO:0000256" key="1">
    <source>
        <dbReference type="ARBA" id="ARBA00022801"/>
    </source>
</evidence>
<feature type="domain" description="Isochorismatase-like" evidence="2">
    <location>
        <begin position="4"/>
        <end position="185"/>
    </location>
</feature>
<dbReference type="InterPro" id="IPR050272">
    <property type="entry name" value="Isochorismatase-like_hydrls"/>
</dbReference>
<dbReference type="InterPro" id="IPR036380">
    <property type="entry name" value="Isochorismatase-like_sf"/>
</dbReference>
<evidence type="ECO:0000313" key="4">
    <source>
        <dbReference type="Proteomes" id="UP000466345"/>
    </source>
</evidence>
<dbReference type="OrthoDB" id="9814140at2"/>
<dbReference type="EC" id="3.5.1.110" evidence="3"/>
<dbReference type="GO" id="GO:0016787">
    <property type="term" value="F:hydrolase activity"/>
    <property type="evidence" value="ECO:0007669"/>
    <property type="project" value="UniProtKB-KW"/>
</dbReference>
<dbReference type="RefSeq" id="WP_153451030.1">
    <property type="nucleotide sequence ID" value="NZ_WEGJ01000004.1"/>
</dbReference>
<keyword evidence="4" id="KW-1185">Reference proteome</keyword>
<evidence type="ECO:0000259" key="2">
    <source>
        <dbReference type="Pfam" id="PF00857"/>
    </source>
</evidence>
<dbReference type="CDD" id="cd00431">
    <property type="entry name" value="cysteine_hydrolases"/>
    <property type="match status" value="1"/>
</dbReference>
<dbReference type="PANTHER" id="PTHR43540">
    <property type="entry name" value="PEROXYUREIDOACRYLATE/UREIDOACRYLATE AMIDOHYDROLASE-RELATED"/>
    <property type="match status" value="1"/>
</dbReference>
<dbReference type="Proteomes" id="UP000466345">
    <property type="component" value="Unassembled WGS sequence"/>
</dbReference>
<dbReference type="Gene3D" id="3.40.50.850">
    <property type="entry name" value="Isochorismatase-like"/>
    <property type="match status" value="1"/>
</dbReference>